<dbReference type="SUPFAM" id="SSF56801">
    <property type="entry name" value="Acetyl-CoA synthetase-like"/>
    <property type="match status" value="1"/>
</dbReference>
<dbReference type="InterPro" id="IPR042099">
    <property type="entry name" value="ANL_N_sf"/>
</dbReference>
<reference evidence="4 5" key="1">
    <citation type="submission" date="2022-10" db="EMBL/GenBank/DDBJ databases">
        <title>Chitinophaga nivalis PC15 sp. nov., isolated from Pyeongchang county, South Korea.</title>
        <authorList>
            <person name="Trinh H.N."/>
        </authorList>
    </citation>
    <scope>NUCLEOTIDE SEQUENCE [LARGE SCALE GENOMIC DNA]</scope>
    <source>
        <strain evidence="4 5">PC14</strain>
    </source>
</reference>
<dbReference type="InterPro" id="IPR000873">
    <property type="entry name" value="AMP-dep_synth/lig_dom"/>
</dbReference>
<dbReference type="InterPro" id="IPR045851">
    <property type="entry name" value="AMP-bd_C_sf"/>
</dbReference>
<feature type="domain" description="AMP-dependent synthetase/ligase" evidence="3">
    <location>
        <begin position="136"/>
        <end position="337"/>
    </location>
</feature>
<comment type="caution">
    <text evidence="4">The sequence shown here is derived from an EMBL/GenBank/DDBJ whole genome shotgun (WGS) entry which is preliminary data.</text>
</comment>
<dbReference type="Pfam" id="PF00501">
    <property type="entry name" value="AMP-binding"/>
    <property type="match status" value="1"/>
</dbReference>
<evidence type="ECO:0000256" key="2">
    <source>
        <dbReference type="ARBA" id="ARBA00022598"/>
    </source>
</evidence>
<dbReference type="InterPro" id="IPR020845">
    <property type="entry name" value="AMP-binding_CS"/>
</dbReference>
<evidence type="ECO:0000313" key="4">
    <source>
        <dbReference type="EMBL" id="MCW3484990.1"/>
    </source>
</evidence>
<proteinExistence type="inferred from homology"/>
<gene>
    <name evidence="4" type="ORF">OL497_13860</name>
</gene>
<dbReference type="GO" id="GO:0016874">
    <property type="term" value="F:ligase activity"/>
    <property type="evidence" value="ECO:0007669"/>
    <property type="project" value="UniProtKB-KW"/>
</dbReference>
<dbReference type="PANTHER" id="PTHR43201:SF5">
    <property type="entry name" value="MEDIUM-CHAIN ACYL-COA LIGASE ACSF2, MITOCHONDRIAL"/>
    <property type="match status" value="1"/>
</dbReference>
<dbReference type="RefSeq" id="WP_264730939.1">
    <property type="nucleotide sequence ID" value="NZ_JAPDNR010000001.1"/>
</dbReference>
<evidence type="ECO:0000313" key="5">
    <source>
        <dbReference type="Proteomes" id="UP001207742"/>
    </source>
</evidence>
<comment type="similarity">
    <text evidence="1">Belongs to the ATP-dependent AMP-binding enzyme family.</text>
</comment>
<dbReference type="PROSITE" id="PS00455">
    <property type="entry name" value="AMP_BINDING"/>
    <property type="match status" value="1"/>
</dbReference>
<keyword evidence="5" id="KW-1185">Reference proteome</keyword>
<dbReference type="Gene3D" id="3.40.50.12780">
    <property type="entry name" value="N-terminal domain of ligase-like"/>
    <property type="match status" value="1"/>
</dbReference>
<evidence type="ECO:0000256" key="1">
    <source>
        <dbReference type="ARBA" id="ARBA00006432"/>
    </source>
</evidence>
<keyword evidence="2 4" id="KW-0436">Ligase</keyword>
<dbReference type="Gene3D" id="3.30.300.30">
    <property type="match status" value="1"/>
</dbReference>
<dbReference type="EMBL" id="JAPDNS010000001">
    <property type="protein sequence ID" value="MCW3484990.1"/>
    <property type="molecule type" value="Genomic_DNA"/>
</dbReference>
<dbReference type="Proteomes" id="UP001207742">
    <property type="component" value="Unassembled WGS sequence"/>
</dbReference>
<sequence length="455" mass="50296">MPTVFDANSLPALFRQQVDRFPDHPYITKEKTFTYQESDRIIRHIAAGLIAVNPERKMVALNIPCHQQLLFVFWACMLAGMDVLLLPDLHETALEQDLAAFPHIPLVITGKEDFLQPGAAGPGEEASLADVGPVAAVYFFSSGTTGKPKLICNTHYQLLAALRCLYNQRQLHYLQDCKTVYITPPLFHSYGLSAMLEYTMMGAAIILPRERALLGPVTTLFHPATAAVIEAIEGVPYFYRQLKSVVSRLKLPRLKHIGFGGDAVDTGLTGWLQEAFPEVRYSVRYGITEIPSVIAIQEFVTGEDINPAYLTSWLPVYQLSVQAEEEGTGDTGVLCVTTETDAGVVVTIPTGDVVSRRGTGFYLEGRSTVFFKYKGFRINPVRIETVLNTFDGIQASRVYLGENGKLQAACESAVALPVAALQAYLVQYLPAYMVPDEWLQVPVIKRTATGKIVRF</sequence>
<accession>A0ABT3IMI2</accession>
<evidence type="ECO:0000259" key="3">
    <source>
        <dbReference type="Pfam" id="PF00501"/>
    </source>
</evidence>
<protein>
    <submittedName>
        <fullName evidence="4">Acyl--CoA ligase</fullName>
    </submittedName>
</protein>
<organism evidence="4 5">
    <name type="scientific">Chitinophaga nivalis</name>
    <dbReference type="NCBI Taxonomy" id="2991709"/>
    <lineage>
        <taxon>Bacteria</taxon>
        <taxon>Pseudomonadati</taxon>
        <taxon>Bacteroidota</taxon>
        <taxon>Chitinophagia</taxon>
        <taxon>Chitinophagales</taxon>
        <taxon>Chitinophagaceae</taxon>
        <taxon>Chitinophaga</taxon>
    </lineage>
</organism>
<name>A0ABT3IMI2_9BACT</name>
<dbReference type="PANTHER" id="PTHR43201">
    <property type="entry name" value="ACYL-COA SYNTHETASE"/>
    <property type="match status" value="1"/>
</dbReference>